<accession>A0A391NRT0</accession>
<evidence type="ECO:0008006" key="3">
    <source>
        <dbReference type="Google" id="ProtNLM"/>
    </source>
</evidence>
<comment type="caution">
    <text evidence="1">The sequence shown here is derived from an EMBL/GenBank/DDBJ whole genome shotgun (WGS) entry which is preliminary data.</text>
</comment>
<name>A0A391NRT0_9EUKA</name>
<dbReference type="Gene3D" id="2.120.10.80">
    <property type="entry name" value="Kelch-type beta propeller"/>
    <property type="match status" value="1"/>
</dbReference>
<keyword evidence="2" id="KW-1185">Reference proteome</keyword>
<gene>
    <name evidence="1" type="ORF">KIPB_013114</name>
</gene>
<feature type="non-terminal residue" evidence="1">
    <location>
        <position position="1"/>
    </location>
</feature>
<dbReference type="InterPro" id="IPR015915">
    <property type="entry name" value="Kelch-typ_b-propeller"/>
</dbReference>
<dbReference type="Proteomes" id="UP000265618">
    <property type="component" value="Unassembled WGS sequence"/>
</dbReference>
<dbReference type="SUPFAM" id="SSF117281">
    <property type="entry name" value="Kelch motif"/>
    <property type="match status" value="1"/>
</dbReference>
<reference evidence="1 2" key="1">
    <citation type="journal article" date="2018" name="PLoS ONE">
        <title>The draft genome of Kipferlia bialata reveals reductive genome evolution in fornicate parasites.</title>
        <authorList>
            <person name="Tanifuji G."/>
            <person name="Takabayashi S."/>
            <person name="Kume K."/>
            <person name="Takagi M."/>
            <person name="Nakayama T."/>
            <person name="Kamikawa R."/>
            <person name="Inagaki Y."/>
            <person name="Hashimoto T."/>
        </authorList>
    </citation>
    <scope>NUCLEOTIDE SEQUENCE [LARGE SCALE GENOMIC DNA]</scope>
    <source>
        <strain evidence="1">NY0173</strain>
    </source>
</reference>
<dbReference type="AlphaFoldDB" id="A0A391NRT0"/>
<evidence type="ECO:0000313" key="2">
    <source>
        <dbReference type="Proteomes" id="UP000265618"/>
    </source>
</evidence>
<evidence type="ECO:0000313" key="1">
    <source>
        <dbReference type="EMBL" id="GCA64084.1"/>
    </source>
</evidence>
<proteinExistence type="predicted"/>
<sequence>MDLEDWYTACTEIPRVVPNDLTQISMAPLGDGRAMVVCREEDDAVNAYTDYASERWLILSLTSSGELERERIPGPPTPDGMVGIQLATLGDVVVAYGGGQFKYLEWGSGPCWFMAVYTIATGEWETIPPTKGPSIDMPHVFTSGDTLVVVGGYKKNGFAYGTWEWSVETRVWRHCGRCPVTVTSSDVGGLLGSAYHLLTDDRHLTFANKTWETAHKVEKRRVLLSAPLYGRHMLVVTCSHDFKILERGDIRCQIFDSVSQ</sequence>
<dbReference type="EMBL" id="BDIP01006072">
    <property type="protein sequence ID" value="GCA64084.1"/>
    <property type="molecule type" value="Genomic_DNA"/>
</dbReference>
<protein>
    <recommendedName>
        <fullName evidence="3">Kelch-type beta propeller</fullName>
    </recommendedName>
</protein>
<organism evidence="1 2">
    <name type="scientific">Kipferlia bialata</name>
    <dbReference type="NCBI Taxonomy" id="797122"/>
    <lineage>
        <taxon>Eukaryota</taxon>
        <taxon>Metamonada</taxon>
        <taxon>Carpediemonas-like organisms</taxon>
        <taxon>Kipferlia</taxon>
    </lineage>
</organism>